<keyword evidence="3" id="KW-0813">Transport</keyword>
<dbReference type="GO" id="GO:0055085">
    <property type="term" value="P:transmembrane transport"/>
    <property type="evidence" value="ECO:0007669"/>
    <property type="project" value="InterPro"/>
</dbReference>
<protein>
    <submittedName>
        <fullName evidence="13">Transport protein TonB</fullName>
    </submittedName>
</protein>
<dbReference type="InterPro" id="IPR051045">
    <property type="entry name" value="TonB-dependent_transducer"/>
</dbReference>
<keyword evidence="14" id="KW-1185">Reference proteome</keyword>
<keyword evidence="6 11" id="KW-0812">Transmembrane</keyword>
<dbReference type="OrthoDB" id="1685233at2"/>
<sequence>MQEQAGFLNQRNRSPAGVAIVAGLHGAAIAALILFPPSFIVHEMPVFPLIPITETPPPPPVEVKEAPPVARAERPVTRPETEVATQTTNETIFTRTGTDDPKPIDPPPLPKGEEIVPPTAPVLTDAVIDPRVPFQPDYPARMARQEIEGVVVVRVLIGADGRVKAVEQVSTTDPAFFEATKRQALRAWRFRPATRDGVAVESWRTMRVKFEMQA</sequence>
<evidence type="ECO:0000256" key="7">
    <source>
        <dbReference type="ARBA" id="ARBA00022927"/>
    </source>
</evidence>
<dbReference type="SUPFAM" id="SSF74653">
    <property type="entry name" value="TolA/TonB C-terminal domain"/>
    <property type="match status" value="1"/>
</dbReference>
<reference evidence="13 14" key="1">
    <citation type="submission" date="2016-09" db="EMBL/GenBank/DDBJ databases">
        <title>Metabolic pathway, cell adaptation mechanisms and a novel monoxygenase revealed through proteogenomic-transcription analysis of a Sphingomonas haloaromaticamans strain degrading the fungicide ortho-phenylphenol.</title>
        <authorList>
            <person name="Perruchon C."/>
            <person name="Papadopoulou E.S."/>
            <person name="Rousidou C."/>
            <person name="Vasileiadis S."/>
            <person name="Tanou G."/>
            <person name="Amoutzias G."/>
            <person name="Molassiotis A."/>
            <person name="Karpouzas D.G."/>
        </authorList>
    </citation>
    <scope>NUCLEOTIDE SEQUENCE [LARGE SCALE GENOMIC DNA]</scope>
    <source>
        <strain evidence="13 14">P3</strain>
    </source>
</reference>
<keyword evidence="5" id="KW-0997">Cell inner membrane</keyword>
<feature type="transmembrane region" description="Helical" evidence="11">
    <location>
        <begin position="16"/>
        <end position="35"/>
    </location>
</feature>
<evidence type="ECO:0000259" key="12">
    <source>
        <dbReference type="PROSITE" id="PS52015"/>
    </source>
</evidence>
<feature type="domain" description="TonB C-terminal" evidence="12">
    <location>
        <begin position="123"/>
        <end position="214"/>
    </location>
</feature>
<comment type="subcellular location">
    <subcellularLocation>
        <location evidence="1">Cell inner membrane</location>
        <topology evidence="1">Single-pass membrane protein</topology>
        <orientation evidence="1">Periplasmic side</orientation>
    </subcellularLocation>
</comment>
<keyword evidence="7" id="KW-0653">Protein transport</keyword>
<evidence type="ECO:0000256" key="3">
    <source>
        <dbReference type="ARBA" id="ARBA00022448"/>
    </source>
</evidence>
<dbReference type="PANTHER" id="PTHR33446">
    <property type="entry name" value="PROTEIN TONB-RELATED"/>
    <property type="match status" value="1"/>
</dbReference>
<evidence type="ECO:0000256" key="5">
    <source>
        <dbReference type="ARBA" id="ARBA00022519"/>
    </source>
</evidence>
<name>A0A1S1H885_9SPHN</name>
<dbReference type="EMBL" id="MIPT01000001">
    <property type="protein sequence ID" value="OHT18304.1"/>
    <property type="molecule type" value="Genomic_DNA"/>
</dbReference>
<evidence type="ECO:0000256" key="9">
    <source>
        <dbReference type="ARBA" id="ARBA00023136"/>
    </source>
</evidence>
<dbReference type="Gene3D" id="3.30.1150.10">
    <property type="match status" value="1"/>
</dbReference>
<evidence type="ECO:0000313" key="13">
    <source>
        <dbReference type="EMBL" id="OHT18304.1"/>
    </source>
</evidence>
<organism evidence="13 14">
    <name type="scientific">Edaphosphingomonas haloaromaticamans</name>
    <dbReference type="NCBI Taxonomy" id="653954"/>
    <lineage>
        <taxon>Bacteria</taxon>
        <taxon>Pseudomonadati</taxon>
        <taxon>Pseudomonadota</taxon>
        <taxon>Alphaproteobacteria</taxon>
        <taxon>Sphingomonadales</taxon>
        <taxon>Rhizorhabdaceae</taxon>
        <taxon>Edaphosphingomonas</taxon>
    </lineage>
</organism>
<evidence type="ECO:0000256" key="10">
    <source>
        <dbReference type="SAM" id="MobiDB-lite"/>
    </source>
</evidence>
<dbReference type="InterPro" id="IPR037682">
    <property type="entry name" value="TonB_C"/>
</dbReference>
<dbReference type="GO" id="GO:0015031">
    <property type="term" value="P:protein transport"/>
    <property type="evidence" value="ECO:0007669"/>
    <property type="project" value="UniProtKB-KW"/>
</dbReference>
<evidence type="ECO:0000256" key="4">
    <source>
        <dbReference type="ARBA" id="ARBA00022475"/>
    </source>
</evidence>
<evidence type="ECO:0000256" key="8">
    <source>
        <dbReference type="ARBA" id="ARBA00022989"/>
    </source>
</evidence>
<evidence type="ECO:0000256" key="2">
    <source>
        <dbReference type="ARBA" id="ARBA00006555"/>
    </source>
</evidence>
<dbReference type="Pfam" id="PF03544">
    <property type="entry name" value="TonB_C"/>
    <property type="match status" value="1"/>
</dbReference>
<dbReference type="RefSeq" id="WP_070931883.1">
    <property type="nucleotide sequence ID" value="NZ_MIPT01000001.1"/>
</dbReference>
<keyword evidence="9 11" id="KW-0472">Membrane</keyword>
<dbReference type="Proteomes" id="UP000179467">
    <property type="component" value="Unassembled WGS sequence"/>
</dbReference>
<keyword evidence="8 11" id="KW-1133">Transmembrane helix</keyword>
<dbReference type="AlphaFoldDB" id="A0A1S1H885"/>
<proteinExistence type="inferred from homology"/>
<comment type="caution">
    <text evidence="13">The sequence shown here is derived from an EMBL/GenBank/DDBJ whole genome shotgun (WGS) entry which is preliminary data.</text>
</comment>
<comment type="similarity">
    <text evidence="2">Belongs to the TonB family.</text>
</comment>
<dbReference type="InterPro" id="IPR006260">
    <property type="entry name" value="TonB/TolA_C"/>
</dbReference>
<dbReference type="GO" id="GO:0005886">
    <property type="term" value="C:plasma membrane"/>
    <property type="evidence" value="ECO:0007669"/>
    <property type="project" value="UniProtKB-SubCell"/>
</dbReference>
<evidence type="ECO:0000256" key="6">
    <source>
        <dbReference type="ARBA" id="ARBA00022692"/>
    </source>
</evidence>
<keyword evidence="4" id="KW-1003">Cell membrane</keyword>
<evidence type="ECO:0000256" key="11">
    <source>
        <dbReference type="SAM" id="Phobius"/>
    </source>
</evidence>
<feature type="region of interest" description="Disordered" evidence="10">
    <location>
        <begin position="58"/>
        <end position="85"/>
    </location>
</feature>
<dbReference type="PROSITE" id="PS52015">
    <property type="entry name" value="TONB_CTD"/>
    <property type="match status" value="1"/>
</dbReference>
<dbReference type="NCBIfam" id="TIGR01352">
    <property type="entry name" value="tonB_Cterm"/>
    <property type="match status" value="1"/>
</dbReference>
<evidence type="ECO:0000313" key="14">
    <source>
        <dbReference type="Proteomes" id="UP000179467"/>
    </source>
</evidence>
<gene>
    <name evidence="13" type="ORF">BHE75_00275</name>
</gene>
<feature type="compositionally biased region" description="Basic and acidic residues" evidence="10">
    <location>
        <begin position="71"/>
        <end position="81"/>
    </location>
</feature>
<evidence type="ECO:0000256" key="1">
    <source>
        <dbReference type="ARBA" id="ARBA00004383"/>
    </source>
</evidence>
<accession>A0A1S1H885</accession>